<organism evidence="1 2">
    <name type="scientific">Pleurotus ostreatus (strain PC15)</name>
    <name type="common">Oyster mushroom</name>
    <dbReference type="NCBI Taxonomy" id="1137138"/>
    <lineage>
        <taxon>Eukaryota</taxon>
        <taxon>Fungi</taxon>
        <taxon>Dikarya</taxon>
        <taxon>Basidiomycota</taxon>
        <taxon>Agaricomycotina</taxon>
        <taxon>Agaricomycetes</taxon>
        <taxon>Agaricomycetidae</taxon>
        <taxon>Agaricales</taxon>
        <taxon>Pleurotineae</taxon>
        <taxon>Pleurotaceae</taxon>
        <taxon>Pleurotus</taxon>
    </lineage>
</organism>
<dbReference type="HOGENOM" id="CLU_057881_0_0_1"/>
<accession>A0A067P891</accession>
<dbReference type="Proteomes" id="UP000027073">
    <property type="component" value="Unassembled WGS sequence"/>
</dbReference>
<dbReference type="OrthoDB" id="2720314at2759"/>
<evidence type="ECO:0000313" key="1">
    <source>
        <dbReference type="EMBL" id="KDQ32652.1"/>
    </source>
</evidence>
<dbReference type="AlphaFoldDB" id="A0A067P891"/>
<dbReference type="VEuPathDB" id="FungiDB:PLEOSDRAFT_1110213"/>
<name>A0A067P891_PLEO1</name>
<proteinExistence type="predicted"/>
<gene>
    <name evidence="1" type="ORF">PLEOSDRAFT_1110213</name>
</gene>
<reference evidence="2" key="1">
    <citation type="journal article" date="2014" name="Proc. Natl. Acad. Sci. U.S.A.">
        <title>Extensive sampling of basidiomycete genomes demonstrates inadequacy of the white-rot/brown-rot paradigm for wood decay fungi.</title>
        <authorList>
            <person name="Riley R."/>
            <person name="Salamov A.A."/>
            <person name="Brown D.W."/>
            <person name="Nagy L.G."/>
            <person name="Floudas D."/>
            <person name="Held B.W."/>
            <person name="Levasseur A."/>
            <person name="Lombard V."/>
            <person name="Morin E."/>
            <person name="Otillar R."/>
            <person name="Lindquist E.A."/>
            <person name="Sun H."/>
            <person name="LaButti K.M."/>
            <person name="Schmutz J."/>
            <person name="Jabbour D."/>
            <person name="Luo H."/>
            <person name="Baker S.E."/>
            <person name="Pisabarro A.G."/>
            <person name="Walton J.D."/>
            <person name="Blanchette R.A."/>
            <person name="Henrissat B."/>
            <person name="Martin F."/>
            <person name="Cullen D."/>
            <person name="Hibbett D.S."/>
            <person name="Grigoriev I.V."/>
        </authorList>
    </citation>
    <scope>NUCLEOTIDE SEQUENCE [LARGE SCALE GENOMIC DNA]</scope>
    <source>
        <strain evidence="2">PC15</strain>
    </source>
</reference>
<evidence type="ECO:0000313" key="2">
    <source>
        <dbReference type="Proteomes" id="UP000027073"/>
    </source>
</evidence>
<protein>
    <submittedName>
        <fullName evidence="1">Uncharacterized protein</fullName>
    </submittedName>
</protein>
<dbReference type="InParanoid" id="A0A067P891"/>
<dbReference type="EMBL" id="KL198004">
    <property type="protein sequence ID" value="KDQ32652.1"/>
    <property type="molecule type" value="Genomic_DNA"/>
</dbReference>
<sequence>MAKRHKRPRSGHSGGDTFALYQNVLHVQEILKRMIPIPEDEAANSDDDDSQDLTPVDDIADMVETIRKLLEPKLYSRPVLSLSSLRQEEIEKLHLTEGPYLILVANPGRLDEERVIGENQLWSHETFYRHLCLLQSSVTQTEASARTFIDAFFYRAAAILSSRSSEGKRVVLGLEVPVNATVGKEEATLKGFVDYAILFAGDTRATSFIREPLLSKIRLHSDFVLFITEAKAVDVSLYHQLPQALGGMYACSAAVNKKIIRGALTNGRAWLFLILKVLPDGQGGEYNVSEEISIMTAGVDFTLEVNSNSCAQISVIIASWIENSFKDLDSSDWYRANV</sequence>